<accession>A0A177B310</accession>
<dbReference type="Proteomes" id="UP000078046">
    <property type="component" value="Unassembled WGS sequence"/>
</dbReference>
<evidence type="ECO:0000313" key="3">
    <source>
        <dbReference type="Proteomes" id="UP000078046"/>
    </source>
</evidence>
<name>A0A177B310_9BILA</name>
<feature type="coiled-coil region" evidence="1">
    <location>
        <begin position="1233"/>
        <end position="1328"/>
    </location>
</feature>
<protein>
    <submittedName>
        <fullName evidence="2">Uncharacterized protein</fullName>
    </submittedName>
</protein>
<dbReference type="OrthoDB" id="6159501at2759"/>
<evidence type="ECO:0000313" key="2">
    <source>
        <dbReference type="EMBL" id="OAF68616.1"/>
    </source>
</evidence>
<reference evidence="2 3" key="1">
    <citation type="submission" date="2016-04" db="EMBL/GenBank/DDBJ databases">
        <title>The genome of Intoshia linei affirms orthonectids as highly simplified spiralians.</title>
        <authorList>
            <person name="Mikhailov K.V."/>
            <person name="Slusarev G.S."/>
            <person name="Nikitin M.A."/>
            <person name="Logacheva M.D."/>
            <person name="Penin A."/>
            <person name="Aleoshin V."/>
            <person name="Panchin Y.V."/>
        </authorList>
    </citation>
    <scope>NUCLEOTIDE SEQUENCE [LARGE SCALE GENOMIC DNA]</scope>
    <source>
        <strain evidence="2">Intl2013</strain>
        <tissue evidence="2">Whole animal</tissue>
    </source>
</reference>
<proteinExistence type="predicted"/>
<keyword evidence="1" id="KW-0175">Coiled coil</keyword>
<sequence length="1514" mass="180761">MRSNQNKYENLSNADRRILLIEKLIKFQRFHLTTYYNSIILTEPKKYECLVNFLTSQSQNTTDDDIFNALTDKYDALNDRLLLEMLQKMLGKDEWNRLSQLEKQKRLLELRLAQRNNSDYWKSLMKQSELFEEDLNDIINESIKNQQELLAERLRKLMLSKDEEEKLLQTIESIASKKRNPFELLRMNYELEKETLLRTFLSQKSYYKSERQRQLELLKLRKCKIDTERTQLFESFLIQAGQLWKNVQDRDLLDKEKYHNLTELTLKRIIDLKNKQNNPLFIDSSSSIKEQCLEIFTNICQDEEIYLVRNEFILETPMLNYSQIEEDVNIMKMLCIEKILDNSFSKSEYLELVNFGMKLYKSFKYPDYPQRELLVIILNELKNIQDDQLNELLNSITDSNENELQKILYRLSLHKKNCYMKNIELLIFKIENDYIFDMDKTFDSIKNLKFFAILYEINKSLYEIEVGDKQFKQLSFATKQRKIYERILSQRQYLESGNVSKFKTTMKNFENTRWYTYNASDIEIENIIDNIKEKIIQEIKMLELDKEKYNAYNYILIDVVTILHLNSYYSQINTFHETFVVKEPYVAINIENLKDSDYVISYDTRCIDKKDFYKFNNKLWFSNLVSSKFINFFIKENDLLYTFQNKIKVSLNERIAENLSTDQLNEIIKSLIIKLDRCSLEMDQLKNREIVIVLIEKIIGYRILQQMLILKINEHDDTEIENCFIRVIFKMMGFLHILHLRRINKKFSNFTNEELSDLYFSFEKCEYDFYALIHLCKYTVQDYPQYYNELLDDDFLSTVSSFDNLDICSKDIAMAALHTKYDILQDRYFSELLISQLGESEYKKLNEFERNKRLVQMRIDESTFRADKNNEGIRQMFKILNNMDAEFSQMVSFNKNKYKDNLADRLERRKLLIQQRKENNLDVSDTLVDHLLHVEDVSNVDLGNRTLLKIQDNYQDEYEKLIGLFERNKSDLVSQREKEMVSAILRQNIVAIKKTERFNEAALVLTDFDNNEHLLSDNFERQRQKASLRLSEKFKQIETTYDKLDSKNVTEYIFKILVCKHNAECNLLREILCNLNKNQPQITSRLNENESAIQLIAQHEIIEKNVLANILEDTIYLQLQKLYIYKENLTDMSILIDIMVFLQNEQDIESQIVNDKISGSSDKELEKMKCTLEDNLNGNKFNNVWRMLFNLNLKGDDTDATNRKDEEKKNIILNEIDIAFNEKQNELNKNKSDVNYEEELKELEIQRENQIAALERAMQKSRDKVMAKMNRIDIKERESLFTASLIRDSSKKDKIDSEKALETKEKQYDLLRERIEKKRMQISNSKELKAKQSKLAEFMKRQEKSAQIRNVDSDKDEYSRDALIHKLKVQSNKLDKVTNQHQLRVTGMKDVIIILLKISNMIEKKREIRDSEATTVFDTSARQRTELEMHIQSYQDRASFMVHDRITRLKFEKSREPSINPSPTPLETEQIERKFSTLRLRPDHEKETGKYKTVFSNDEKLSFMMQKKKKLSKN</sequence>
<dbReference type="EMBL" id="LWCA01000416">
    <property type="protein sequence ID" value="OAF68616.1"/>
    <property type="molecule type" value="Genomic_DNA"/>
</dbReference>
<keyword evidence="3" id="KW-1185">Reference proteome</keyword>
<gene>
    <name evidence="2" type="ORF">A3Q56_03646</name>
</gene>
<evidence type="ECO:0000256" key="1">
    <source>
        <dbReference type="SAM" id="Coils"/>
    </source>
</evidence>
<comment type="caution">
    <text evidence="2">The sequence shown here is derived from an EMBL/GenBank/DDBJ whole genome shotgun (WGS) entry which is preliminary data.</text>
</comment>
<organism evidence="2 3">
    <name type="scientific">Intoshia linei</name>
    <dbReference type="NCBI Taxonomy" id="1819745"/>
    <lineage>
        <taxon>Eukaryota</taxon>
        <taxon>Metazoa</taxon>
        <taxon>Spiralia</taxon>
        <taxon>Lophotrochozoa</taxon>
        <taxon>Mesozoa</taxon>
        <taxon>Orthonectida</taxon>
        <taxon>Rhopaluridae</taxon>
        <taxon>Intoshia</taxon>
    </lineage>
</organism>